<evidence type="ECO:0000313" key="2">
    <source>
        <dbReference type="EMBL" id="NSX56846.1"/>
    </source>
</evidence>
<reference evidence="2 3" key="1">
    <citation type="submission" date="2020-06" db="EMBL/GenBank/DDBJ databases">
        <title>Sulfitobacter algicola sp. nov., isolated from green algae.</title>
        <authorList>
            <person name="Wang C."/>
        </authorList>
    </citation>
    <scope>NUCLEOTIDE SEQUENCE [LARGE SCALE GENOMIC DNA]</scope>
    <source>
        <strain evidence="2 3">1151</strain>
    </source>
</reference>
<dbReference type="EMBL" id="JABUFE010000021">
    <property type="protein sequence ID" value="NSX56846.1"/>
    <property type="molecule type" value="Genomic_DNA"/>
</dbReference>
<evidence type="ECO:0000313" key="3">
    <source>
        <dbReference type="Proteomes" id="UP000777935"/>
    </source>
</evidence>
<sequence length="66" mass="7438">MKNKWILDVLFDLRAYAQENGLMALAEHLEEASFLASAEIATLEERAARSTPANDHIRSETHSKII</sequence>
<dbReference type="Proteomes" id="UP000777935">
    <property type="component" value="Unassembled WGS sequence"/>
</dbReference>
<proteinExistence type="predicted"/>
<keyword evidence="3" id="KW-1185">Reference proteome</keyword>
<name>A0ABX2IXF4_9RHOB</name>
<accession>A0ABX2IXF4</accession>
<feature type="compositionally biased region" description="Basic and acidic residues" evidence="1">
    <location>
        <begin position="55"/>
        <end position="66"/>
    </location>
</feature>
<gene>
    <name evidence="2" type="ORF">HRQ87_18860</name>
</gene>
<evidence type="ECO:0000256" key="1">
    <source>
        <dbReference type="SAM" id="MobiDB-lite"/>
    </source>
</evidence>
<feature type="region of interest" description="Disordered" evidence="1">
    <location>
        <begin position="46"/>
        <end position="66"/>
    </location>
</feature>
<organism evidence="2 3">
    <name type="scientific">Parasulfitobacter algicola</name>
    <dbReference type="NCBI Taxonomy" id="2614809"/>
    <lineage>
        <taxon>Bacteria</taxon>
        <taxon>Pseudomonadati</taxon>
        <taxon>Pseudomonadota</taxon>
        <taxon>Alphaproteobacteria</taxon>
        <taxon>Rhodobacterales</taxon>
        <taxon>Roseobacteraceae</taxon>
        <taxon>Parasulfitobacter</taxon>
    </lineage>
</organism>
<protein>
    <submittedName>
        <fullName evidence="2">Uncharacterized protein</fullName>
    </submittedName>
</protein>
<comment type="caution">
    <text evidence="2">The sequence shown here is derived from an EMBL/GenBank/DDBJ whole genome shotgun (WGS) entry which is preliminary data.</text>
</comment>
<dbReference type="RefSeq" id="WP_174139998.1">
    <property type="nucleotide sequence ID" value="NZ_JABUFE010000021.1"/>
</dbReference>